<accession>A0ABX8QRC1</accession>
<evidence type="ECO:0000313" key="1">
    <source>
        <dbReference type="EMBL" id="QXJ21210.1"/>
    </source>
</evidence>
<gene>
    <name evidence="1" type="ORF">AGRA3207_002042</name>
</gene>
<dbReference type="EMBL" id="CP059572">
    <property type="protein sequence ID" value="QXJ21210.1"/>
    <property type="molecule type" value="Genomic_DNA"/>
</dbReference>
<name>A0ABX8QRC1_9ACTN</name>
<organism evidence="1 2">
    <name type="scientific">Actinomadura graeca</name>
    <dbReference type="NCBI Taxonomy" id="2750812"/>
    <lineage>
        <taxon>Bacteria</taxon>
        <taxon>Bacillati</taxon>
        <taxon>Actinomycetota</taxon>
        <taxon>Actinomycetes</taxon>
        <taxon>Streptosporangiales</taxon>
        <taxon>Thermomonosporaceae</taxon>
        <taxon>Actinomadura</taxon>
    </lineage>
</organism>
<keyword evidence="2" id="KW-1185">Reference proteome</keyword>
<proteinExistence type="predicted"/>
<reference evidence="1" key="1">
    <citation type="submission" date="2020-07" db="EMBL/GenBank/DDBJ databases">
        <authorList>
            <person name="Tarantini F.S."/>
            <person name="Hong K.W."/>
            <person name="Chan K.G."/>
        </authorList>
    </citation>
    <scope>NUCLEOTIDE SEQUENCE</scope>
    <source>
        <strain evidence="1">32-07</strain>
    </source>
</reference>
<protein>
    <submittedName>
        <fullName evidence="1">Uncharacterized protein</fullName>
    </submittedName>
</protein>
<dbReference type="RefSeq" id="WP_231334349.1">
    <property type="nucleotide sequence ID" value="NZ_CP059572.1"/>
</dbReference>
<sequence length="786" mass="83635">MTSLEAEWALWGLPADGGAGYAVLARSDGRLRGAHFEKIITRFSPGTPDTDGALPRVTIGAVDISKVPHLAVALQTPRPVQEGQGVTTRLFVFPYSVLSSEPVGYLGLYRHLAAADLPESGTGSPVTVRPPALDTTSVAADLQELGPGPAFAATLLVRDQNVCVVQAESTSLDERLRYLDAVAALLPYGYRARLTATTWANSATRHPFRLFFARHAGSNALGVPLRGSAMLPGEPDTEQEHLRPLKAALDRLGAEEVIRSFLKDPAPRFCDDPGPAVRAVQAMTAPPRPLPEDAGLTELRDLFGRRESVLAMDRGTARAAMSRLVELAEPQDWPTIDVWWAELAGDDLVGLLTPAFERCHARLWSGEPGRIQTQLLIAYRYDQGDDFLAALVVPPRMSRERIENGLAATAQLVHESVIACDAADAHPRTLRSLVDQPQVMCELVAQLATSDRARLARGLGWLATARAKDPRVLAVLRDVLTSREPDPLPSERLRGLAESGRGCVAALLDAACAVGRLPLVLRAFVELMIEGGTIPPEEDRYWADRVGDLRASDPQVQGAIDVLLLAFGGRPDIAGGLAGDADGSYRRGFLGTCGLPWPKGRGPAAAIAALLDDQGGRRDARRPRGRPVPPLQELLALALDPAAHGPAGEDADAIVDGLVAGHRRGMTAGRCLDGLTPGTWTPALAVTVASRLEPALVGQGAALRTAREWSAALVGHIVSGARGQDLARDFPARLAEHVAADLEGRLSLLRAVASGDRARRDLVRVQTLLDQVVKTISTDGGGTGGP</sequence>
<evidence type="ECO:0000313" key="2">
    <source>
        <dbReference type="Proteomes" id="UP001049518"/>
    </source>
</evidence>
<dbReference type="Proteomes" id="UP001049518">
    <property type="component" value="Chromosome"/>
</dbReference>